<dbReference type="AlphaFoldDB" id="A0AAW9R9H3"/>
<dbReference type="SUPFAM" id="SSF47336">
    <property type="entry name" value="ACP-like"/>
    <property type="match status" value="1"/>
</dbReference>
<dbReference type="InterPro" id="IPR036736">
    <property type="entry name" value="ACP-like_sf"/>
</dbReference>
<sequence>MNTQESEQEILEVIRQMLVDVAGDELLLDEPIGMETSFNEDLELESIEFVQLAEQVQMRYGGSVDFAGWISGKDLDEIIGLKVGDLVRFIASCRT</sequence>
<dbReference type="Proteomes" id="UP001359886">
    <property type="component" value="Unassembled WGS sequence"/>
</dbReference>
<evidence type="ECO:0008006" key="3">
    <source>
        <dbReference type="Google" id="ProtNLM"/>
    </source>
</evidence>
<reference evidence="1 2" key="1">
    <citation type="submission" date="2024-02" db="EMBL/GenBank/DDBJ databases">
        <title>A novel Wenzhouxiangellaceae bacterium, isolated from coastal sediments.</title>
        <authorList>
            <person name="Du Z.-J."/>
            <person name="Ye Y.-Q."/>
            <person name="Zhang X.-Y."/>
        </authorList>
    </citation>
    <scope>NUCLEOTIDE SEQUENCE [LARGE SCALE GENOMIC DNA]</scope>
    <source>
        <strain evidence="1 2">CH-27</strain>
    </source>
</reference>
<name>A0AAW9R9H3_9GAMM</name>
<dbReference type="RefSeq" id="WP_354693652.1">
    <property type="nucleotide sequence ID" value="NZ_JAZHOG010000001.1"/>
</dbReference>
<keyword evidence="2" id="KW-1185">Reference proteome</keyword>
<dbReference type="EMBL" id="JAZHOG010000001">
    <property type="protein sequence ID" value="MEJ8566332.1"/>
    <property type="molecule type" value="Genomic_DNA"/>
</dbReference>
<accession>A0AAW9R9H3</accession>
<gene>
    <name evidence="1" type="ORF">V3330_01735</name>
</gene>
<proteinExistence type="predicted"/>
<protein>
    <recommendedName>
        <fullName evidence="3">Acyl carrier protein</fullName>
    </recommendedName>
</protein>
<dbReference type="Gene3D" id="1.10.1200.10">
    <property type="entry name" value="ACP-like"/>
    <property type="match status" value="1"/>
</dbReference>
<organism evidence="1 2">
    <name type="scientific">Elongatibacter sediminis</name>
    <dbReference type="NCBI Taxonomy" id="3119006"/>
    <lineage>
        <taxon>Bacteria</taxon>
        <taxon>Pseudomonadati</taxon>
        <taxon>Pseudomonadota</taxon>
        <taxon>Gammaproteobacteria</taxon>
        <taxon>Chromatiales</taxon>
        <taxon>Wenzhouxiangellaceae</taxon>
        <taxon>Elongatibacter</taxon>
    </lineage>
</organism>
<comment type="caution">
    <text evidence="1">The sequence shown here is derived from an EMBL/GenBank/DDBJ whole genome shotgun (WGS) entry which is preliminary data.</text>
</comment>
<evidence type="ECO:0000313" key="1">
    <source>
        <dbReference type="EMBL" id="MEJ8566332.1"/>
    </source>
</evidence>
<evidence type="ECO:0000313" key="2">
    <source>
        <dbReference type="Proteomes" id="UP001359886"/>
    </source>
</evidence>